<evidence type="ECO:0000256" key="5">
    <source>
        <dbReference type="ARBA" id="ARBA00023136"/>
    </source>
</evidence>
<dbReference type="InterPro" id="IPR014227">
    <property type="entry name" value="YtvI-like"/>
</dbReference>
<keyword evidence="4 6" id="KW-1133">Transmembrane helix</keyword>
<protein>
    <submittedName>
        <fullName evidence="7">Sporulation integral membrane protein YtvI</fullName>
    </submittedName>
</protein>
<evidence type="ECO:0000313" key="7">
    <source>
        <dbReference type="EMBL" id="HJC66198.1"/>
    </source>
</evidence>
<feature type="transmembrane region" description="Helical" evidence="6">
    <location>
        <begin position="224"/>
        <end position="247"/>
    </location>
</feature>
<proteinExistence type="inferred from homology"/>
<dbReference type="Pfam" id="PF01594">
    <property type="entry name" value="AI-2E_transport"/>
    <property type="match status" value="1"/>
</dbReference>
<evidence type="ECO:0000256" key="2">
    <source>
        <dbReference type="ARBA" id="ARBA00009773"/>
    </source>
</evidence>
<feature type="transmembrane region" description="Helical" evidence="6">
    <location>
        <begin position="39"/>
        <end position="59"/>
    </location>
</feature>
<feature type="transmembrane region" description="Helical" evidence="6">
    <location>
        <begin position="286"/>
        <end position="306"/>
    </location>
</feature>
<evidence type="ECO:0000256" key="3">
    <source>
        <dbReference type="ARBA" id="ARBA00022692"/>
    </source>
</evidence>
<evidence type="ECO:0000256" key="6">
    <source>
        <dbReference type="SAM" id="Phobius"/>
    </source>
</evidence>
<dbReference type="InterPro" id="IPR002549">
    <property type="entry name" value="AI-2E-like"/>
</dbReference>
<dbReference type="Proteomes" id="UP000823863">
    <property type="component" value="Unassembled WGS sequence"/>
</dbReference>
<dbReference type="AlphaFoldDB" id="A0A9D2PS45"/>
<comment type="caution">
    <text evidence="7">The sequence shown here is derived from an EMBL/GenBank/DDBJ whole genome shotgun (WGS) entry which is preliminary data.</text>
</comment>
<keyword evidence="3 6" id="KW-0812">Transmembrane</keyword>
<dbReference type="GO" id="GO:0055085">
    <property type="term" value="P:transmembrane transport"/>
    <property type="evidence" value="ECO:0007669"/>
    <property type="project" value="TreeGrafter"/>
</dbReference>
<dbReference type="GO" id="GO:0016020">
    <property type="term" value="C:membrane"/>
    <property type="evidence" value="ECO:0007669"/>
    <property type="project" value="UniProtKB-SubCell"/>
</dbReference>
<reference evidence="7" key="2">
    <citation type="submission" date="2021-04" db="EMBL/GenBank/DDBJ databases">
        <authorList>
            <person name="Gilroy R."/>
        </authorList>
    </citation>
    <scope>NUCLEOTIDE SEQUENCE</scope>
    <source>
        <strain evidence="7">CHK198-12963</strain>
    </source>
</reference>
<feature type="transmembrane region" description="Helical" evidence="6">
    <location>
        <begin position="253"/>
        <end position="279"/>
    </location>
</feature>
<gene>
    <name evidence="7" type="primary">ytvI</name>
    <name evidence="7" type="ORF">H9931_05680</name>
</gene>
<feature type="transmembrane region" description="Helical" evidence="6">
    <location>
        <begin position="12"/>
        <end position="33"/>
    </location>
</feature>
<comment type="subcellular location">
    <subcellularLocation>
        <location evidence="1">Membrane</location>
        <topology evidence="1">Multi-pass membrane protein</topology>
    </subcellularLocation>
</comment>
<feature type="transmembrane region" description="Helical" evidence="6">
    <location>
        <begin position="71"/>
        <end position="90"/>
    </location>
</feature>
<evidence type="ECO:0000313" key="8">
    <source>
        <dbReference type="Proteomes" id="UP000823863"/>
    </source>
</evidence>
<evidence type="ECO:0000256" key="4">
    <source>
        <dbReference type="ARBA" id="ARBA00022989"/>
    </source>
</evidence>
<keyword evidence="5 6" id="KW-0472">Membrane</keyword>
<dbReference type="PANTHER" id="PTHR21716:SF68">
    <property type="entry name" value="TRANSPORT PROTEIN YTVI-RELATED"/>
    <property type="match status" value="1"/>
</dbReference>
<dbReference type="EMBL" id="DWWB01000029">
    <property type="protein sequence ID" value="HJC66198.1"/>
    <property type="molecule type" value="Genomic_DNA"/>
</dbReference>
<accession>A0A9D2PS45</accession>
<comment type="similarity">
    <text evidence="2">Belongs to the autoinducer-2 exporter (AI-2E) (TC 2.A.86) family.</text>
</comment>
<feature type="transmembrane region" description="Helical" evidence="6">
    <location>
        <begin position="173"/>
        <end position="190"/>
    </location>
</feature>
<dbReference type="NCBIfam" id="TIGR02872">
    <property type="entry name" value="spore_ytvI"/>
    <property type="match status" value="1"/>
</dbReference>
<organism evidence="7 8">
    <name type="scientific">Candidatus Enterocloster excrementigallinarum</name>
    <dbReference type="NCBI Taxonomy" id="2838558"/>
    <lineage>
        <taxon>Bacteria</taxon>
        <taxon>Bacillati</taxon>
        <taxon>Bacillota</taxon>
        <taxon>Clostridia</taxon>
        <taxon>Lachnospirales</taxon>
        <taxon>Lachnospiraceae</taxon>
        <taxon>Enterocloster</taxon>
    </lineage>
</organism>
<reference evidence="7" key="1">
    <citation type="journal article" date="2021" name="PeerJ">
        <title>Extensive microbial diversity within the chicken gut microbiome revealed by metagenomics and culture.</title>
        <authorList>
            <person name="Gilroy R."/>
            <person name="Ravi A."/>
            <person name="Getino M."/>
            <person name="Pursley I."/>
            <person name="Horton D.L."/>
            <person name="Alikhan N.F."/>
            <person name="Baker D."/>
            <person name="Gharbi K."/>
            <person name="Hall N."/>
            <person name="Watson M."/>
            <person name="Adriaenssens E.M."/>
            <person name="Foster-Nyarko E."/>
            <person name="Jarju S."/>
            <person name="Secka A."/>
            <person name="Antonio M."/>
            <person name="Oren A."/>
            <person name="Chaudhuri R.R."/>
            <person name="La Ragione R."/>
            <person name="Hildebrand F."/>
            <person name="Pallen M.J."/>
        </authorList>
    </citation>
    <scope>NUCLEOTIDE SEQUENCE</scope>
    <source>
        <strain evidence="7">CHK198-12963</strain>
    </source>
</reference>
<dbReference type="PANTHER" id="PTHR21716">
    <property type="entry name" value="TRANSMEMBRANE PROTEIN"/>
    <property type="match status" value="1"/>
</dbReference>
<sequence>MTEENQNFKYILRLVLNVVLPLSGWLLLCLLGPKLLKFFLPFVIGWILAAIANLPVRFLEKRLKLVRRHSSILVVVAVLAAVVGILYLLIAKTIGLASDFAKALPRILESLEGQIRQSLESPSGLFAFLPEEIRQAWSRVGENLGSAIGPLMQQAAPPTVEAAGTVARSLPSILVYTVVTLLSSYFFIVDRDRLLALAGRYLPQWAAGYGDYLKKDVKRLIGGYFLAQFKIMLVVGVILTAGFLVLGVSYAPLWAVLTAFLDFLPVFGTGTVLIPWALIQVVSGEYAFGAGLALLYVLTQVVRQVVQPKLVGDTMGLNPLLTLFLLYVGFKISGISGMILAVPVGLLIMSLYKYGAFRTMTESALELIRVIRSFLRGDSP</sequence>
<name>A0A9D2PS45_9FIRM</name>
<evidence type="ECO:0000256" key="1">
    <source>
        <dbReference type="ARBA" id="ARBA00004141"/>
    </source>
</evidence>
<feature type="transmembrane region" description="Helical" evidence="6">
    <location>
        <begin position="326"/>
        <end position="352"/>
    </location>
</feature>